<protein>
    <submittedName>
        <fullName evidence="2">Uncharacterized protein</fullName>
    </submittedName>
</protein>
<accession>A0A8H6MT04</accession>
<reference evidence="2 3" key="1">
    <citation type="journal article" date="2020" name="Phytopathology">
        <title>Genome Sequence Resources of Colletotrichum truncatum, C. plurivorum, C. musicola, and C. sojae: Four Species Pathogenic to Soybean (Glycine max).</title>
        <authorList>
            <person name="Rogerio F."/>
            <person name="Boufleur T.R."/>
            <person name="Ciampi-Guillardi M."/>
            <person name="Sukno S.A."/>
            <person name="Thon M.R."/>
            <person name="Massola Junior N.S."/>
            <person name="Baroncelli R."/>
        </authorList>
    </citation>
    <scope>NUCLEOTIDE SEQUENCE [LARGE SCALE GENOMIC DNA]</scope>
    <source>
        <strain evidence="2 3">LFN0009</strain>
    </source>
</reference>
<keyword evidence="1" id="KW-0472">Membrane</keyword>
<keyword evidence="1" id="KW-1133">Transmembrane helix</keyword>
<evidence type="ECO:0000313" key="2">
    <source>
        <dbReference type="EMBL" id="KAF6808037.1"/>
    </source>
</evidence>
<name>A0A8H6MT04_9PEZI</name>
<gene>
    <name evidence="2" type="ORF">CSOJ01_07805</name>
</gene>
<evidence type="ECO:0000256" key="1">
    <source>
        <dbReference type="SAM" id="Phobius"/>
    </source>
</evidence>
<dbReference type="Proteomes" id="UP000652219">
    <property type="component" value="Unassembled WGS sequence"/>
</dbReference>
<keyword evidence="3" id="KW-1185">Reference proteome</keyword>
<sequence length="406" mass="45358">MSLVIHTGLWIDWTHGRVAGATITPSGRDSAFLLAFVAKFVTIVAARTWRMVSFVCHQALASGGKHDGLYYQRQLILRNTPTPVFAAWLFLQQAWHWRRVADRSLRRTLPWAAGGLLYVGLFALAAIFSSKISDAATEFRLLEPTGCGWYLPSDDNAPQEKATSDNLIASAYSRQCYWNEPGPVCDILPVKSIGYTNYSVDCPFRSDVCKGTKSSRMETEMIDSHVHLGINAPEHDRTQYQRQTTCSPLVTQPGFADPVNGAEVRDVGWDDDVLIRYLYGPVGSNTYTFIVASIGGPEPRRPRRDAATDLTQLRLPRQAERRPHFGTRVRNETGSIPNVYLPNRLISPIACADGHRMCNPNNGRCTPFRGAVEIFQRAWYEPLDLSPAQKATGERLEYPEAQSLQA</sequence>
<feature type="transmembrane region" description="Helical" evidence="1">
    <location>
        <begin position="108"/>
        <end position="128"/>
    </location>
</feature>
<evidence type="ECO:0000313" key="3">
    <source>
        <dbReference type="Proteomes" id="UP000652219"/>
    </source>
</evidence>
<keyword evidence="1" id="KW-0812">Transmembrane</keyword>
<feature type="transmembrane region" description="Helical" evidence="1">
    <location>
        <begin position="31"/>
        <end position="49"/>
    </location>
</feature>
<dbReference type="EMBL" id="WIGN01000125">
    <property type="protein sequence ID" value="KAF6808037.1"/>
    <property type="molecule type" value="Genomic_DNA"/>
</dbReference>
<comment type="caution">
    <text evidence="2">The sequence shown here is derived from an EMBL/GenBank/DDBJ whole genome shotgun (WGS) entry which is preliminary data.</text>
</comment>
<proteinExistence type="predicted"/>
<dbReference type="AlphaFoldDB" id="A0A8H6MT04"/>
<organism evidence="2 3">
    <name type="scientific">Colletotrichum sojae</name>
    <dbReference type="NCBI Taxonomy" id="2175907"/>
    <lineage>
        <taxon>Eukaryota</taxon>
        <taxon>Fungi</taxon>
        <taxon>Dikarya</taxon>
        <taxon>Ascomycota</taxon>
        <taxon>Pezizomycotina</taxon>
        <taxon>Sordariomycetes</taxon>
        <taxon>Hypocreomycetidae</taxon>
        <taxon>Glomerellales</taxon>
        <taxon>Glomerellaceae</taxon>
        <taxon>Colletotrichum</taxon>
        <taxon>Colletotrichum orchidearum species complex</taxon>
    </lineage>
</organism>